<feature type="region of interest" description="Disordered" evidence="2">
    <location>
        <begin position="282"/>
        <end position="370"/>
    </location>
</feature>
<name>A0A6A6EUY6_9PEZI</name>
<evidence type="ECO:0000313" key="4">
    <source>
        <dbReference type="Proteomes" id="UP000800200"/>
    </source>
</evidence>
<proteinExistence type="predicted"/>
<feature type="coiled-coil region" evidence="1">
    <location>
        <begin position="58"/>
        <end position="113"/>
    </location>
</feature>
<protein>
    <submittedName>
        <fullName evidence="3">Uncharacterized protein</fullName>
    </submittedName>
</protein>
<sequence>MCHLTRHMATECPHPIVENVDQCEDSIWEGLDQCEGENEITVETKEPIEGKCMMCQQMDAERREHQNMQAVIEQIGEEFRARAENADADFERIMEESRREAEERNRIQEADEEAQIARLMEESRREFQTQNQGTLDDVNANSDLAKALAASRRTTPSNDAKFEYELAQALALSKEQIPTAEDEEAQMKVIMEESLRQYQDQNQGAYGDEDAQLQAILELSKIEWHRQTWQQPPPPDLEASLSVDMDPQGRGKGHRPGAPTSLGQVEQLQSALSSFSFFGLPSSSAASPSHQPGTQSQESKEIGAIRAQQQAAYEASLAADREKAKKKKEEEEAPRKHAEEATKQAENSKQAQHSIEESGEEYEQEHDDPALLKAKRLAFLDRLQK</sequence>
<dbReference type="InterPro" id="IPR003903">
    <property type="entry name" value="UIM_dom"/>
</dbReference>
<feature type="compositionally biased region" description="Polar residues" evidence="2">
    <location>
        <begin position="344"/>
        <end position="353"/>
    </location>
</feature>
<dbReference type="EMBL" id="ML994610">
    <property type="protein sequence ID" value="KAF2195091.1"/>
    <property type="molecule type" value="Genomic_DNA"/>
</dbReference>
<keyword evidence="4" id="KW-1185">Reference proteome</keyword>
<dbReference type="OrthoDB" id="10629681at2759"/>
<organism evidence="3 4">
    <name type="scientific">Zopfia rhizophila CBS 207.26</name>
    <dbReference type="NCBI Taxonomy" id="1314779"/>
    <lineage>
        <taxon>Eukaryota</taxon>
        <taxon>Fungi</taxon>
        <taxon>Dikarya</taxon>
        <taxon>Ascomycota</taxon>
        <taxon>Pezizomycotina</taxon>
        <taxon>Dothideomycetes</taxon>
        <taxon>Dothideomycetes incertae sedis</taxon>
        <taxon>Zopfiaceae</taxon>
        <taxon>Zopfia</taxon>
    </lineage>
</organism>
<keyword evidence="1" id="KW-0175">Coiled coil</keyword>
<evidence type="ECO:0000256" key="1">
    <source>
        <dbReference type="SAM" id="Coils"/>
    </source>
</evidence>
<feature type="compositionally biased region" description="Low complexity" evidence="2">
    <location>
        <begin position="282"/>
        <end position="292"/>
    </location>
</feature>
<feature type="compositionally biased region" description="Basic and acidic residues" evidence="2">
    <location>
        <begin position="319"/>
        <end position="343"/>
    </location>
</feature>
<accession>A0A6A6EUY6</accession>
<reference evidence="3" key="1">
    <citation type="journal article" date="2020" name="Stud. Mycol.">
        <title>101 Dothideomycetes genomes: a test case for predicting lifestyles and emergence of pathogens.</title>
        <authorList>
            <person name="Haridas S."/>
            <person name="Albert R."/>
            <person name="Binder M."/>
            <person name="Bloem J."/>
            <person name="Labutti K."/>
            <person name="Salamov A."/>
            <person name="Andreopoulos B."/>
            <person name="Baker S."/>
            <person name="Barry K."/>
            <person name="Bills G."/>
            <person name="Bluhm B."/>
            <person name="Cannon C."/>
            <person name="Castanera R."/>
            <person name="Culley D."/>
            <person name="Daum C."/>
            <person name="Ezra D."/>
            <person name="Gonzalez J."/>
            <person name="Henrissat B."/>
            <person name="Kuo A."/>
            <person name="Liang C."/>
            <person name="Lipzen A."/>
            <person name="Lutzoni F."/>
            <person name="Magnuson J."/>
            <person name="Mondo S."/>
            <person name="Nolan M."/>
            <person name="Ohm R."/>
            <person name="Pangilinan J."/>
            <person name="Park H.-J."/>
            <person name="Ramirez L."/>
            <person name="Alfaro M."/>
            <person name="Sun H."/>
            <person name="Tritt A."/>
            <person name="Yoshinaga Y."/>
            <person name="Zwiers L.-H."/>
            <person name="Turgeon B."/>
            <person name="Goodwin S."/>
            <person name="Spatafora J."/>
            <person name="Crous P."/>
            <person name="Grigoriev I."/>
        </authorList>
    </citation>
    <scope>NUCLEOTIDE SEQUENCE</scope>
    <source>
        <strain evidence="3">CBS 207.26</strain>
    </source>
</reference>
<feature type="region of interest" description="Disordered" evidence="2">
    <location>
        <begin position="228"/>
        <end position="266"/>
    </location>
</feature>
<evidence type="ECO:0000256" key="2">
    <source>
        <dbReference type="SAM" id="MobiDB-lite"/>
    </source>
</evidence>
<dbReference type="Proteomes" id="UP000800200">
    <property type="component" value="Unassembled WGS sequence"/>
</dbReference>
<dbReference type="AlphaFoldDB" id="A0A6A6EUY6"/>
<gene>
    <name evidence="3" type="ORF">K469DRAFT_681448</name>
</gene>
<dbReference type="SMART" id="SM00726">
    <property type="entry name" value="UIM"/>
    <property type="match status" value="6"/>
</dbReference>
<evidence type="ECO:0000313" key="3">
    <source>
        <dbReference type="EMBL" id="KAF2195091.1"/>
    </source>
</evidence>
<feature type="compositionally biased region" description="Acidic residues" evidence="2">
    <location>
        <begin position="357"/>
        <end position="366"/>
    </location>
</feature>